<keyword evidence="5" id="KW-0133">Cell shape</keyword>
<dbReference type="Pfam" id="PF01098">
    <property type="entry name" value="FTSW_RODA_SPOVE"/>
    <property type="match status" value="1"/>
</dbReference>
<dbReference type="STRING" id="381751.SAMN05444391_0307"/>
<accession>A0A1M6QN13</accession>
<keyword evidence="4 16" id="KW-0812">Transmembrane</keyword>
<evidence type="ECO:0000256" key="4">
    <source>
        <dbReference type="ARBA" id="ARBA00022692"/>
    </source>
</evidence>
<feature type="transmembrane region" description="Helical" evidence="16">
    <location>
        <begin position="331"/>
        <end position="353"/>
    </location>
</feature>
<dbReference type="PANTHER" id="PTHR30474">
    <property type="entry name" value="CELL CYCLE PROTEIN"/>
    <property type="match status" value="1"/>
</dbReference>
<dbReference type="GO" id="GO:0005886">
    <property type="term" value="C:plasma membrane"/>
    <property type="evidence" value="ECO:0007669"/>
    <property type="project" value="TreeGrafter"/>
</dbReference>
<keyword evidence="17" id="KW-0131">Cell cycle</keyword>
<evidence type="ECO:0000313" key="17">
    <source>
        <dbReference type="EMBL" id="SHK21652.1"/>
    </source>
</evidence>
<dbReference type="Proteomes" id="UP000189810">
    <property type="component" value="Chromosome I"/>
</dbReference>
<feature type="transmembrane region" description="Helical" evidence="16">
    <location>
        <begin position="7"/>
        <end position="29"/>
    </location>
</feature>
<dbReference type="GO" id="GO:0032153">
    <property type="term" value="C:cell division site"/>
    <property type="evidence" value="ECO:0007669"/>
    <property type="project" value="TreeGrafter"/>
</dbReference>
<evidence type="ECO:0000256" key="6">
    <source>
        <dbReference type="ARBA" id="ARBA00022984"/>
    </source>
</evidence>
<keyword evidence="7 16" id="KW-1133">Transmembrane helix</keyword>
<feature type="transmembrane region" description="Helical" evidence="16">
    <location>
        <begin position="100"/>
        <end position="123"/>
    </location>
</feature>
<evidence type="ECO:0000256" key="7">
    <source>
        <dbReference type="ARBA" id="ARBA00022989"/>
    </source>
</evidence>
<keyword evidence="18" id="KW-1185">Reference proteome</keyword>
<evidence type="ECO:0000256" key="9">
    <source>
        <dbReference type="ARBA" id="ARBA00032370"/>
    </source>
</evidence>
<evidence type="ECO:0000256" key="16">
    <source>
        <dbReference type="SAM" id="Phobius"/>
    </source>
</evidence>
<feature type="transmembrane region" description="Helical" evidence="16">
    <location>
        <begin position="158"/>
        <end position="174"/>
    </location>
</feature>
<keyword evidence="3" id="KW-0808">Transferase</keyword>
<evidence type="ECO:0000256" key="3">
    <source>
        <dbReference type="ARBA" id="ARBA00022679"/>
    </source>
</evidence>
<dbReference type="GO" id="GO:0009252">
    <property type="term" value="P:peptidoglycan biosynthetic process"/>
    <property type="evidence" value="ECO:0007669"/>
    <property type="project" value="UniProtKB-KW"/>
</dbReference>
<dbReference type="InterPro" id="IPR001182">
    <property type="entry name" value="FtsW/RodA"/>
</dbReference>
<dbReference type="GO" id="GO:0008360">
    <property type="term" value="P:regulation of cell shape"/>
    <property type="evidence" value="ECO:0007669"/>
    <property type="project" value="UniProtKB-KW"/>
</dbReference>
<comment type="catalytic activity">
    <reaction evidence="15">
        <text>[GlcNAc-(1-&gt;4)-Mur2Ac(oyl-L-Ala-gamma-D-Glu-L-Lys-D-Ala-D-Ala)](n)-di-trans,octa-cis-undecaprenyl diphosphate + beta-D-GlcNAc-(1-&gt;4)-Mur2Ac(oyl-L-Ala-gamma-D-Glu-L-Lys-D-Ala-D-Ala)-di-trans,octa-cis-undecaprenyl diphosphate = [GlcNAc-(1-&gt;4)-Mur2Ac(oyl-L-Ala-gamma-D-Glu-L-Lys-D-Ala-D-Ala)](n+1)-di-trans,octa-cis-undecaprenyl diphosphate + di-trans,octa-cis-undecaprenyl diphosphate + H(+)</text>
        <dbReference type="Rhea" id="RHEA:23708"/>
        <dbReference type="Rhea" id="RHEA-COMP:9602"/>
        <dbReference type="Rhea" id="RHEA-COMP:9603"/>
        <dbReference type="ChEBI" id="CHEBI:15378"/>
        <dbReference type="ChEBI" id="CHEBI:58405"/>
        <dbReference type="ChEBI" id="CHEBI:60033"/>
        <dbReference type="ChEBI" id="CHEBI:78435"/>
        <dbReference type="EC" id="2.4.99.28"/>
    </reaction>
</comment>
<proteinExistence type="inferred from homology"/>
<feature type="transmembrane region" description="Helical" evidence="16">
    <location>
        <begin position="298"/>
        <end position="319"/>
    </location>
</feature>
<dbReference type="PANTHER" id="PTHR30474:SF2">
    <property type="entry name" value="PEPTIDOGLYCAN GLYCOSYLTRANSFERASE FTSW-RELATED"/>
    <property type="match status" value="1"/>
</dbReference>
<keyword evidence="17" id="KW-0132">Cell division</keyword>
<keyword evidence="6" id="KW-0573">Peptidoglycan synthesis</keyword>
<evidence type="ECO:0000313" key="18">
    <source>
        <dbReference type="Proteomes" id="UP000189810"/>
    </source>
</evidence>
<evidence type="ECO:0000256" key="14">
    <source>
        <dbReference type="ARBA" id="ARBA00044770"/>
    </source>
</evidence>
<feature type="transmembrane region" description="Helical" evidence="16">
    <location>
        <begin position="41"/>
        <end position="58"/>
    </location>
</feature>
<dbReference type="AlphaFoldDB" id="A0A1M6QN13"/>
<evidence type="ECO:0000256" key="11">
    <source>
        <dbReference type="ARBA" id="ARBA00038053"/>
    </source>
</evidence>
<keyword evidence="2" id="KW-0328">Glycosyltransferase</keyword>
<feature type="transmembrane region" description="Helical" evidence="16">
    <location>
        <begin position="70"/>
        <end position="88"/>
    </location>
</feature>
<name>A0A1M6QN13_9AQUI</name>
<gene>
    <name evidence="17" type="ORF">SAMN05444391_0307</name>
</gene>
<dbReference type="RefSeq" id="WP_079653496.1">
    <property type="nucleotide sequence ID" value="NZ_LT670846.1"/>
</dbReference>
<dbReference type="EC" id="2.4.99.28" evidence="14"/>
<dbReference type="GO" id="GO:0051301">
    <property type="term" value="P:cell division"/>
    <property type="evidence" value="ECO:0007669"/>
    <property type="project" value="UniProtKB-KW"/>
</dbReference>
<evidence type="ECO:0000256" key="10">
    <source>
        <dbReference type="ARBA" id="ARBA00033270"/>
    </source>
</evidence>
<dbReference type="OrthoDB" id="9812661at2"/>
<dbReference type="EMBL" id="LT670846">
    <property type="protein sequence ID" value="SHK21652.1"/>
    <property type="molecule type" value="Genomic_DNA"/>
</dbReference>
<evidence type="ECO:0000256" key="2">
    <source>
        <dbReference type="ARBA" id="ARBA00022676"/>
    </source>
</evidence>
<keyword evidence="8 16" id="KW-0472">Membrane</keyword>
<feature type="transmembrane region" description="Helical" evidence="16">
    <location>
        <begin position="265"/>
        <end position="286"/>
    </location>
</feature>
<evidence type="ECO:0000256" key="12">
    <source>
        <dbReference type="ARBA" id="ARBA00041185"/>
    </source>
</evidence>
<reference evidence="17 18" key="1">
    <citation type="submission" date="2016-11" db="EMBL/GenBank/DDBJ databases">
        <authorList>
            <person name="Jaros S."/>
            <person name="Januszkiewicz K."/>
            <person name="Wedrychowicz H."/>
        </authorList>
    </citation>
    <scope>NUCLEOTIDE SEQUENCE [LARGE SCALE GENOMIC DNA]</scope>
    <source>
        <strain evidence="17 18">DSM 19557</strain>
    </source>
</reference>
<evidence type="ECO:0000256" key="15">
    <source>
        <dbReference type="ARBA" id="ARBA00049902"/>
    </source>
</evidence>
<protein>
    <recommendedName>
        <fullName evidence="12">Probable peptidoglycan glycosyltransferase FtsW</fullName>
        <ecNumber evidence="14">2.4.99.28</ecNumber>
    </recommendedName>
    <alternativeName>
        <fullName evidence="13">Cell division protein FtsW</fullName>
    </alternativeName>
    <alternativeName>
        <fullName evidence="10">Cell wall polymerase</fullName>
    </alternativeName>
    <alternativeName>
        <fullName evidence="9">Peptidoglycan polymerase</fullName>
    </alternativeName>
</protein>
<feature type="transmembrane region" description="Helical" evidence="16">
    <location>
        <begin position="135"/>
        <end position="152"/>
    </location>
</feature>
<sequence length="358" mass="39594">MSLWLPVFILFAMGEFALIIYHVLPSLYVGSISLNVLKKPLLQLTVFLTAFVFVNYLEKKFDYSVLKNKRIAYLFIGFSTLMLVLVLINKLLTGKAVNRWLFGGSIQPLEFTKLSVIVFLSYYVYSKGGAKEFRYIFWASFLVGLNAVLLFLQPDKGGAVSIMTLTLLILFAGGMPAKVYLPVTLGFVLLSLPFLRGGYVKERVLAWKDPFSDPTDSGYQIIQSLYAFAHGGLFGTGIGQGVQKLKGGLPLADTDYIIALIAEEFGFVGVLMVSLVYAYLVGYLMVMSIRVKDIFGKLLLFGCASSFALSFLWNLAMATNLLPSKGIALPFLSYGLSNLLMSTIMVGLCNMVIKKYTV</sequence>
<evidence type="ECO:0000256" key="1">
    <source>
        <dbReference type="ARBA" id="ARBA00004141"/>
    </source>
</evidence>
<dbReference type="GO" id="GO:0015648">
    <property type="term" value="F:lipid-linked peptidoglycan transporter activity"/>
    <property type="evidence" value="ECO:0007669"/>
    <property type="project" value="TreeGrafter"/>
</dbReference>
<evidence type="ECO:0000256" key="8">
    <source>
        <dbReference type="ARBA" id="ARBA00023136"/>
    </source>
</evidence>
<dbReference type="GO" id="GO:0008955">
    <property type="term" value="F:peptidoglycan glycosyltransferase activity"/>
    <property type="evidence" value="ECO:0007669"/>
    <property type="project" value="UniProtKB-EC"/>
</dbReference>
<evidence type="ECO:0000256" key="13">
    <source>
        <dbReference type="ARBA" id="ARBA00041418"/>
    </source>
</evidence>
<evidence type="ECO:0000256" key="5">
    <source>
        <dbReference type="ARBA" id="ARBA00022960"/>
    </source>
</evidence>
<organism evidence="17 18">
    <name type="scientific">Thermocrinis minervae</name>
    <dbReference type="NCBI Taxonomy" id="381751"/>
    <lineage>
        <taxon>Bacteria</taxon>
        <taxon>Pseudomonadati</taxon>
        <taxon>Aquificota</taxon>
        <taxon>Aquificia</taxon>
        <taxon>Aquificales</taxon>
        <taxon>Aquificaceae</taxon>
        <taxon>Thermocrinis</taxon>
    </lineage>
</organism>
<feature type="transmembrane region" description="Helical" evidence="16">
    <location>
        <begin position="179"/>
        <end position="199"/>
    </location>
</feature>
<comment type="similarity">
    <text evidence="11">Belongs to the SEDS family. FtsW subfamily.</text>
</comment>
<comment type="subcellular location">
    <subcellularLocation>
        <location evidence="1">Membrane</location>
        <topology evidence="1">Multi-pass membrane protein</topology>
    </subcellularLocation>
</comment>